<reference evidence="4" key="1">
    <citation type="submission" date="2013-01" db="EMBL/GenBank/DDBJ databases">
        <title>Draft Genome Sequence of a Mulberry Tree, Morus notabilis C.K. Schneid.</title>
        <authorList>
            <person name="He N."/>
            <person name="Zhao S."/>
        </authorList>
    </citation>
    <scope>NUCLEOTIDE SEQUENCE</scope>
</reference>
<gene>
    <name evidence="3" type="ORF">L484_001765</name>
</gene>
<dbReference type="PANTHER" id="PTHR15140:SF37">
    <property type="entry name" value="UBIQUITIN-LIKE DOMAIN-CONTAINING PROTEIN"/>
    <property type="match status" value="1"/>
</dbReference>
<evidence type="ECO:0000256" key="1">
    <source>
        <dbReference type="ARBA" id="ARBA00022737"/>
    </source>
</evidence>
<accession>W9RQY1</accession>
<organism evidence="3 4">
    <name type="scientific">Morus notabilis</name>
    <dbReference type="NCBI Taxonomy" id="981085"/>
    <lineage>
        <taxon>Eukaryota</taxon>
        <taxon>Viridiplantae</taxon>
        <taxon>Streptophyta</taxon>
        <taxon>Embryophyta</taxon>
        <taxon>Tracheophyta</taxon>
        <taxon>Spermatophyta</taxon>
        <taxon>Magnoliopsida</taxon>
        <taxon>eudicotyledons</taxon>
        <taxon>Gunneridae</taxon>
        <taxon>Pentapetalae</taxon>
        <taxon>rosids</taxon>
        <taxon>fabids</taxon>
        <taxon>Rosales</taxon>
        <taxon>Moraceae</taxon>
        <taxon>Moreae</taxon>
        <taxon>Morus</taxon>
    </lineage>
</organism>
<evidence type="ECO:0000313" key="3">
    <source>
        <dbReference type="EMBL" id="EXC04330.1"/>
    </source>
</evidence>
<dbReference type="AlphaFoldDB" id="W9RQY1"/>
<dbReference type="Pfam" id="PF23598">
    <property type="entry name" value="LRR_14"/>
    <property type="match status" value="1"/>
</dbReference>
<dbReference type="Proteomes" id="UP000030645">
    <property type="component" value="Unassembled WGS sequence"/>
</dbReference>
<dbReference type="EMBL" id="KE345465">
    <property type="protein sequence ID" value="EXC04330.1"/>
    <property type="molecule type" value="Genomic_DNA"/>
</dbReference>
<keyword evidence="1" id="KW-0677">Repeat</keyword>
<keyword evidence="4" id="KW-1185">Reference proteome</keyword>
<sequence length="250" mass="29297">MNKLRHLYMYAHAFGKSLQIDTLQHLQTLSNLHIQDWKQANPANLINLRKLGLTGNFGTNADEIFISLSRLLCLQSLFLQSEDNFMFPSLRQLSLLRRVIKLQIRGEIRKLPSSNEFPQRLTQLIFHKSHLNDDPMEMLKDLPYLFVLRLKAFSYVGKQLKVSAGGFPQLEILELEYLLLQEVHVEESALPQLRSFHISSCSDLRRIPERMKFVTTLRELQIRQMPRRFTDRLQGEDYCKVQHVPSIKIL</sequence>
<dbReference type="STRING" id="981085.W9RQY1"/>
<dbReference type="eggNOG" id="KOG4658">
    <property type="taxonomic scope" value="Eukaryota"/>
</dbReference>
<evidence type="ECO:0000259" key="2">
    <source>
        <dbReference type="Pfam" id="PF23598"/>
    </source>
</evidence>
<name>W9RQY1_9ROSA</name>
<dbReference type="SUPFAM" id="SSF52058">
    <property type="entry name" value="L domain-like"/>
    <property type="match status" value="1"/>
</dbReference>
<feature type="domain" description="Disease resistance R13L4/SHOC-2-like LRR" evidence="2">
    <location>
        <begin position="3"/>
        <end position="206"/>
    </location>
</feature>
<dbReference type="InterPro" id="IPR055414">
    <property type="entry name" value="LRR_R13L4/SHOC2-like"/>
</dbReference>
<dbReference type="Gene3D" id="3.80.10.10">
    <property type="entry name" value="Ribonuclease Inhibitor"/>
    <property type="match status" value="1"/>
</dbReference>
<proteinExistence type="predicted"/>
<dbReference type="InterPro" id="IPR032675">
    <property type="entry name" value="LRR_dom_sf"/>
</dbReference>
<dbReference type="PANTHER" id="PTHR15140">
    <property type="entry name" value="TUBULIN-SPECIFIC CHAPERONE E"/>
    <property type="match status" value="1"/>
</dbReference>
<protein>
    <recommendedName>
        <fullName evidence="2">Disease resistance R13L4/SHOC-2-like LRR domain-containing protein</fullName>
    </recommendedName>
</protein>
<evidence type="ECO:0000313" key="4">
    <source>
        <dbReference type="Proteomes" id="UP000030645"/>
    </source>
</evidence>